<feature type="coiled-coil region" evidence="1">
    <location>
        <begin position="43"/>
        <end position="70"/>
    </location>
</feature>
<dbReference type="EMBL" id="BAAATA010000002">
    <property type="protein sequence ID" value="GAA2471590.1"/>
    <property type="molecule type" value="Genomic_DNA"/>
</dbReference>
<evidence type="ECO:0000313" key="2">
    <source>
        <dbReference type="EMBL" id="GAA2471590.1"/>
    </source>
</evidence>
<comment type="caution">
    <text evidence="2">The sequence shown here is derived from an EMBL/GenBank/DDBJ whole genome shotgun (WGS) entry which is preliminary data.</text>
</comment>
<accession>A0ABN3KWG0</accession>
<gene>
    <name evidence="2" type="ORF">GCM10010406_04040</name>
</gene>
<evidence type="ECO:0000256" key="1">
    <source>
        <dbReference type="SAM" id="Coils"/>
    </source>
</evidence>
<keyword evidence="1" id="KW-0175">Coiled coil</keyword>
<evidence type="ECO:0000313" key="3">
    <source>
        <dbReference type="Proteomes" id="UP001501358"/>
    </source>
</evidence>
<name>A0ABN3KWG0_9ACTN</name>
<dbReference type="Proteomes" id="UP001501358">
    <property type="component" value="Unassembled WGS sequence"/>
</dbReference>
<keyword evidence="3" id="KW-1185">Reference proteome</keyword>
<sequence>MRVHRKNRNPEMHLAPEAVNRAHMQERLYEAESQRMGSRLADAGRLQRRAERASLRARRLQRRAERVSLRARRALATAVMQ</sequence>
<organism evidence="2 3">
    <name type="scientific">Streptomyces thermolineatus</name>
    <dbReference type="NCBI Taxonomy" id="44033"/>
    <lineage>
        <taxon>Bacteria</taxon>
        <taxon>Bacillati</taxon>
        <taxon>Actinomycetota</taxon>
        <taxon>Actinomycetes</taxon>
        <taxon>Kitasatosporales</taxon>
        <taxon>Streptomycetaceae</taxon>
        <taxon>Streptomyces</taxon>
    </lineage>
</organism>
<protein>
    <submittedName>
        <fullName evidence="2">Uncharacterized protein</fullName>
    </submittedName>
</protein>
<reference evidence="2 3" key="1">
    <citation type="journal article" date="2019" name="Int. J. Syst. Evol. Microbiol.">
        <title>The Global Catalogue of Microorganisms (GCM) 10K type strain sequencing project: providing services to taxonomists for standard genome sequencing and annotation.</title>
        <authorList>
            <consortium name="The Broad Institute Genomics Platform"/>
            <consortium name="The Broad Institute Genome Sequencing Center for Infectious Disease"/>
            <person name="Wu L."/>
            <person name="Ma J."/>
        </authorList>
    </citation>
    <scope>NUCLEOTIDE SEQUENCE [LARGE SCALE GENOMIC DNA]</scope>
    <source>
        <strain evidence="2 3">JCM 6307</strain>
    </source>
</reference>
<proteinExistence type="predicted"/>